<evidence type="ECO:0000256" key="6">
    <source>
        <dbReference type="ARBA" id="ARBA00022840"/>
    </source>
</evidence>
<dbReference type="EMBL" id="JBHLZN010000006">
    <property type="protein sequence ID" value="MFB9887801.1"/>
    <property type="molecule type" value="Genomic_DNA"/>
</dbReference>
<evidence type="ECO:0000256" key="3">
    <source>
        <dbReference type="ARBA" id="ARBA00022598"/>
    </source>
</evidence>
<evidence type="ECO:0000256" key="2">
    <source>
        <dbReference type="ARBA" id="ARBA00008772"/>
    </source>
</evidence>
<dbReference type="Gene3D" id="3.30.590.20">
    <property type="match status" value="1"/>
</dbReference>
<reference evidence="11 12" key="1">
    <citation type="submission" date="2024-09" db="EMBL/GenBank/DDBJ databases">
        <authorList>
            <person name="Sun Q."/>
            <person name="Mori K."/>
        </authorList>
    </citation>
    <scope>NUCLEOTIDE SEQUENCE [LARGE SCALE GENOMIC DNA]</scope>
    <source>
        <strain evidence="11 12">ATCC 51285</strain>
    </source>
</reference>
<evidence type="ECO:0000313" key="11">
    <source>
        <dbReference type="EMBL" id="MFB9887801.1"/>
    </source>
</evidence>
<evidence type="ECO:0000259" key="10">
    <source>
        <dbReference type="Pfam" id="PF04262"/>
    </source>
</evidence>
<dbReference type="NCBIfam" id="TIGR01434">
    <property type="entry name" value="glu_cys_ligase"/>
    <property type="match status" value="1"/>
</dbReference>
<evidence type="ECO:0000256" key="8">
    <source>
        <dbReference type="HAMAP-Rule" id="MF_00578"/>
    </source>
</evidence>
<name>A0ABV5ZEX9_9GAMM</name>
<evidence type="ECO:0000256" key="4">
    <source>
        <dbReference type="ARBA" id="ARBA00022684"/>
    </source>
</evidence>
<gene>
    <name evidence="8 11" type="primary">gshA</name>
    <name evidence="11" type="ORF">ACFFLH_15405</name>
</gene>
<keyword evidence="12" id="KW-1185">Reference proteome</keyword>
<comment type="caution">
    <text evidence="11">The sequence shown here is derived from an EMBL/GenBank/DDBJ whole genome shotgun (WGS) entry which is preliminary data.</text>
</comment>
<comment type="catalytic activity">
    <reaction evidence="7 8 9">
        <text>L-cysteine + L-glutamate + ATP = gamma-L-glutamyl-L-cysteine + ADP + phosphate + H(+)</text>
        <dbReference type="Rhea" id="RHEA:13285"/>
        <dbReference type="ChEBI" id="CHEBI:15378"/>
        <dbReference type="ChEBI" id="CHEBI:29985"/>
        <dbReference type="ChEBI" id="CHEBI:30616"/>
        <dbReference type="ChEBI" id="CHEBI:35235"/>
        <dbReference type="ChEBI" id="CHEBI:43474"/>
        <dbReference type="ChEBI" id="CHEBI:58173"/>
        <dbReference type="ChEBI" id="CHEBI:456216"/>
        <dbReference type="EC" id="6.3.2.2"/>
    </reaction>
</comment>
<dbReference type="EC" id="6.3.2.2" evidence="8"/>
<dbReference type="Proteomes" id="UP001589628">
    <property type="component" value="Unassembled WGS sequence"/>
</dbReference>
<organism evidence="11 12">
    <name type="scientific">Balneatrix alpica</name>
    <dbReference type="NCBI Taxonomy" id="75684"/>
    <lineage>
        <taxon>Bacteria</taxon>
        <taxon>Pseudomonadati</taxon>
        <taxon>Pseudomonadota</taxon>
        <taxon>Gammaproteobacteria</taxon>
        <taxon>Oceanospirillales</taxon>
        <taxon>Balneatrichaceae</taxon>
        <taxon>Balneatrix</taxon>
    </lineage>
</organism>
<protein>
    <recommendedName>
        <fullName evidence="8">Glutamate--cysteine ligase</fullName>
        <ecNumber evidence="8">6.3.2.2</ecNumber>
    </recommendedName>
    <alternativeName>
        <fullName evidence="8">Gamma-ECS</fullName>
        <shortName evidence="8">GCS</shortName>
    </alternativeName>
    <alternativeName>
        <fullName evidence="8">Gamma-glutamylcysteine synthetase</fullName>
    </alternativeName>
</protein>
<keyword evidence="4 8" id="KW-0317">Glutathione biosynthesis</keyword>
<dbReference type="InterPro" id="IPR007370">
    <property type="entry name" value="Glu_cys_ligase"/>
</dbReference>
<accession>A0ABV5ZEX9</accession>
<dbReference type="HAMAP" id="MF_00578">
    <property type="entry name" value="Glu_cys_ligase"/>
    <property type="match status" value="1"/>
</dbReference>
<evidence type="ECO:0000256" key="9">
    <source>
        <dbReference type="RuleBase" id="RU004391"/>
    </source>
</evidence>
<dbReference type="Pfam" id="PF04262">
    <property type="entry name" value="Glu_cys_ligase"/>
    <property type="match status" value="1"/>
</dbReference>
<comment type="similarity">
    <text evidence="2 8">Belongs to the glutamate--cysteine ligase type 1 family. Type 1 subfamily.</text>
</comment>
<keyword evidence="6 8" id="KW-0067">ATP-binding</keyword>
<evidence type="ECO:0000256" key="5">
    <source>
        <dbReference type="ARBA" id="ARBA00022741"/>
    </source>
</evidence>
<comment type="pathway">
    <text evidence="1 8 9">Sulfur metabolism; glutathione biosynthesis; glutathione from L-cysteine and L-glutamate: step 1/2.</text>
</comment>
<dbReference type="PANTHER" id="PTHR38761:SF1">
    <property type="entry name" value="GLUTAMATE--CYSTEINE LIGASE"/>
    <property type="match status" value="1"/>
</dbReference>
<evidence type="ECO:0000256" key="7">
    <source>
        <dbReference type="ARBA" id="ARBA00048819"/>
    </source>
</evidence>
<dbReference type="PANTHER" id="PTHR38761">
    <property type="entry name" value="GLUTAMATE--CYSTEINE LIGASE"/>
    <property type="match status" value="1"/>
</dbReference>
<dbReference type="RefSeq" id="WP_027312587.1">
    <property type="nucleotide sequence ID" value="NZ_JBHLZN010000006.1"/>
</dbReference>
<evidence type="ECO:0000256" key="1">
    <source>
        <dbReference type="ARBA" id="ARBA00005006"/>
    </source>
</evidence>
<proteinExistence type="inferred from homology"/>
<dbReference type="InterPro" id="IPR006334">
    <property type="entry name" value="Glut_cys_ligase"/>
</dbReference>
<dbReference type="InterPro" id="IPR014746">
    <property type="entry name" value="Gln_synth/guanido_kin_cat_dom"/>
</dbReference>
<feature type="domain" description="Glutamate--cysteine ligase" evidence="10">
    <location>
        <begin position="10"/>
        <end position="380"/>
    </location>
</feature>
<keyword evidence="3 8" id="KW-0436">Ligase</keyword>
<dbReference type="GO" id="GO:0004357">
    <property type="term" value="F:glutamate-cysteine ligase activity"/>
    <property type="evidence" value="ECO:0007669"/>
    <property type="project" value="UniProtKB-EC"/>
</dbReference>
<keyword evidence="5 8" id="KW-0547">Nucleotide-binding</keyword>
<dbReference type="SUPFAM" id="SSF55931">
    <property type="entry name" value="Glutamine synthetase/guanido kinase"/>
    <property type="match status" value="1"/>
</dbReference>
<sequence length="519" mass="58221">MSALLQQRLAWMRAEGVGATLKGIRRGIEKEGLRVGQNGRLSHAPHPQALGSTLTHSYITTDYAESLLEFITPALAEPEQVLEFLQDLHRFSYQHLGQEVVWNASMPCYLAGEQDIPIAQYGRSNIGQMKSIYRQGLAYRYGKIMQTIAGIHYNMSLPQEFWPVYQRMTGMEGSLQEVQSAGYFSLIRNFRRHFWLLLYLFGASPAVSSSFLARNAFGLDELGGQTLVAPNGTSLRMSDIGYSNNAQSSLNICYNKLSTYVESLQHAVRTPYPAYSHIGTKVDGEYRQLNTNILQIENEYYSEIRPKRTTRAGEKPLQALASRGVEYVEVRCLDINPFMPVGIDAAQMRFLDAFLVFCLLSSDEDIGRLECERLAYNRKLVVREGRNPQLRLVEEEGMVSVANAGQRLLDQVMQVAQLLDEHQGGSAYMNAVVAESAKLIQPELTPSAQVLAGIELEGDYASWALKISSQQREALLAQPLDAEREALFMAESQASLQAQAEQEAKDELSLDEFLQAYFR</sequence>
<evidence type="ECO:0000313" key="12">
    <source>
        <dbReference type="Proteomes" id="UP001589628"/>
    </source>
</evidence>